<feature type="transmembrane region" description="Helical" evidence="6">
    <location>
        <begin position="315"/>
        <end position="337"/>
    </location>
</feature>
<feature type="transmembrane region" description="Helical" evidence="6">
    <location>
        <begin position="21"/>
        <end position="42"/>
    </location>
</feature>
<dbReference type="InterPro" id="IPR050189">
    <property type="entry name" value="MFS_Efflux_Transporters"/>
</dbReference>
<dbReference type="OrthoDB" id="9812221at2"/>
<dbReference type="Pfam" id="PF07690">
    <property type="entry name" value="MFS_1"/>
    <property type="match status" value="2"/>
</dbReference>
<dbReference type="PROSITE" id="PS00216">
    <property type="entry name" value="SUGAR_TRANSPORT_1"/>
    <property type="match status" value="1"/>
</dbReference>
<feature type="transmembrane region" description="Helical" evidence="6">
    <location>
        <begin position="148"/>
        <end position="173"/>
    </location>
</feature>
<dbReference type="SUPFAM" id="SSF103473">
    <property type="entry name" value="MFS general substrate transporter"/>
    <property type="match status" value="1"/>
</dbReference>
<feature type="transmembrane region" description="Helical" evidence="6">
    <location>
        <begin position="89"/>
        <end position="107"/>
    </location>
</feature>
<accession>A0A4Q2JQP2</accession>
<keyword evidence="2" id="KW-1003">Cell membrane</keyword>
<keyword evidence="9" id="KW-1185">Reference proteome</keyword>
<feature type="transmembrane region" description="Helical" evidence="6">
    <location>
        <begin position="291"/>
        <end position="309"/>
    </location>
</feature>
<dbReference type="InterPro" id="IPR005829">
    <property type="entry name" value="Sugar_transporter_CS"/>
</dbReference>
<dbReference type="PANTHER" id="PTHR43124">
    <property type="entry name" value="PURINE EFFLUX PUMP PBUE"/>
    <property type="match status" value="1"/>
</dbReference>
<evidence type="ECO:0000256" key="5">
    <source>
        <dbReference type="ARBA" id="ARBA00023136"/>
    </source>
</evidence>
<evidence type="ECO:0000256" key="1">
    <source>
        <dbReference type="ARBA" id="ARBA00004651"/>
    </source>
</evidence>
<comment type="subcellular location">
    <subcellularLocation>
        <location evidence="1">Cell membrane</location>
        <topology evidence="1">Multi-pass membrane protein</topology>
    </subcellularLocation>
</comment>
<dbReference type="InterPro" id="IPR011701">
    <property type="entry name" value="MFS"/>
</dbReference>
<evidence type="ECO:0000256" key="6">
    <source>
        <dbReference type="SAM" id="Phobius"/>
    </source>
</evidence>
<keyword evidence="4 6" id="KW-1133">Transmembrane helix</keyword>
<feature type="transmembrane region" description="Helical" evidence="6">
    <location>
        <begin position="358"/>
        <end position="376"/>
    </location>
</feature>
<dbReference type="Proteomes" id="UP000292935">
    <property type="component" value="Unassembled WGS sequence"/>
</dbReference>
<dbReference type="Gene3D" id="1.20.1250.20">
    <property type="entry name" value="MFS general substrate transporter like domains"/>
    <property type="match status" value="1"/>
</dbReference>
<evidence type="ECO:0000259" key="7">
    <source>
        <dbReference type="PROSITE" id="PS50850"/>
    </source>
</evidence>
<feature type="domain" description="Major facilitator superfamily (MFS) profile" evidence="7">
    <location>
        <begin position="20"/>
        <end position="406"/>
    </location>
</feature>
<dbReference type="PROSITE" id="PS50850">
    <property type="entry name" value="MFS"/>
    <property type="match status" value="1"/>
</dbReference>
<dbReference type="PANTHER" id="PTHR43124:SF3">
    <property type="entry name" value="CHLORAMPHENICOL EFFLUX PUMP RV0191"/>
    <property type="match status" value="1"/>
</dbReference>
<evidence type="ECO:0000256" key="4">
    <source>
        <dbReference type="ARBA" id="ARBA00022989"/>
    </source>
</evidence>
<dbReference type="InterPro" id="IPR020846">
    <property type="entry name" value="MFS_dom"/>
</dbReference>
<evidence type="ECO:0000313" key="8">
    <source>
        <dbReference type="EMBL" id="RXZ50605.1"/>
    </source>
</evidence>
<comment type="caution">
    <text evidence="8">The sequence shown here is derived from an EMBL/GenBank/DDBJ whole genome shotgun (WGS) entry which is preliminary data.</text>
</comment>
<sequence>MTNTRPATQPVAARTAGFWQAVLLLAGSCMPVLGSVLITPILPQLSEVFGDQPGSEVLVPMIVAIPALIIAIFAPFAGQIVDRLGRKNLLLVTMFAYALVGTAPAWLEDLQLILFSRVLVGVCEAAIMTVCTTLIVDYFHEEKRRTRYLGLQTVVTTLAATVFIAVGGALGVAGWHTPFWVYAISILIAVPMIFLLWEPRRDDRTDAHVAGIAAGEKVRVPWKLLAAPLVVTLFGGFTFYVLIIETSYLVVGTGVAATDTGVIGLAAALASLATAAGAFTFARIAKLAPRVQLPIAFGLQAIGMLVIWLGGGLPAVIVGAIIASAGSGLLLPTLLTWALSKIAFEQRGRSTGWWQTSFYLGQFLTPILMGALGAAVGGLSVAVGVVGIAAAVVAIVLGVLLRRPAVVDSETVSA</sequence>
<name>A0A4Q2JQP2_9MICO</name>
<protein>
    <submittedName>
        <fullName evidence="8">MFS transporter</fullName>
    </submittedName>
</protein>
<keyword evidence="5 6" id="KW-0472">Membrane</keyword>
<dbReference type="RefSeq" id="WP_129230398.1">
    <property type="nucleotide sequence ID" value="NZ_SDPO01000001.1"/>
</dbReference>
<feature type="transmembrane region" description="Helical" evidence="6">
    <location>
        <begin position="113"/>
        <end position="136"/>
    </location>
</feature>
<gene>
    <name evidence="8" type="ORF">ESP57_01995</name>
</gene>
<evidence type="ECO:0000256" key="3">
    <source>
        <dbReference type="ARBA" id="ARBA00022692"/>
    </source>
</evidence>
<feature type="transmembrane region" description="Helical" evidence="6">
    <location>
        <begin position="57"/>
        <end position="77"/>
    </location>
</feature>
<evidence type="ECO:0000256" key="2">
    <source>
        <dbReference type="ARBA" id="ARBA00022475"/>
    </source>
</evidence>
<feature type="transmembrane region" description="Helical" evidence="6">
    <location>
        <begin position="224"/>
        <end position="243"/>
    </location>
</feature>
<proteinExistence type="predicted"/>
<dbReference type="InterPro" id="IPR036259">
    <property type="entry name" value="MFS_trans_sf"/>
</dbReference>
<dbReference type="PROSITE" id="PS51257">
    <property type="entry name" value="PROKAR_LIPOPROTEIN"/>
    <property type="match status" value="1"/>
</dbReference>
<dbReference type="GO" id="GO:0022857">
    <property type="term" value="F:transmembrane transporter activity"/>
    <property type="evidence" value="ECO:0007669"/>
    <property type="project" value="InterPro"/>
</dbReference>
<dbReference type="EMBL" id="SDPO01000001">
    <property type="protein sequence ID" value="RXZ50605.1"/>
    <property type="molecule type" value="Genomic_DNA"/>
</dbReference>
<dbReference type="AlphaFoldDB" id="A0A4Q2JQP2"/>
<evidence type="ECO:0000313" key="9">
    <source>
        <dbReference type="Proteomes" id="UP000292935"/>
    </source>
</evidence>
<feature type="transmembrane region" description="Helical" evidence="6">
    <location>
        <begin position="263"/>
        <end position="284"/>
    </location>
</feature>
<dbReference type="CDD" id="cd17473">
    <property type="entry name" value="MFS_arabinose_efflux_permease_like"/>
    <property type="match status" value="1"/>
</dbReference>
<feature type="transmembrane region" description="Helical" evidence="6">
    <location>
        <begin position="179"/>
        <end position="197"/>
    </location>
</feature>
<feature type="transmembrane region" description="Helical" evidence="6">
    <location>
        <begin position="382"/>
        <end position="401"/>
    </location>
</feature>
<reference evidence="8 9" key="1">
    <citation type="submission" date="2019-01" db="EMBL/GenBank/DDBJ databases">
        <authorList>
            <person name="Li J."/>
        </authorList>
    </citation>
    <scope>NUCLEOTIDE SEQUENCE [LARGE SCALE GENOMIC DNA]</scope>
    <source>
        <strain evidence="8 9">CCUG 35506</strain>
    </source>
</reference>
<dbReference type="GO" id="GO:0005886">
    <property type="term" value="C:plasma membrane"/>
    <property type="evidence" value="ECO:0007669"/>
    <property type="project" value="UniProtKB-SubCell"/>
</dbReference>
<organism evidence="8 9">
    <name type="scientific">Agromyces fucosus</name>
    <dbReference type="NCBI Taxonomy" id="41985"/>
    <lineage>
        <taxon>Bacteria</taxon>
        <taxon>Bacillati</taxon>
        <taxon>Actinomycetota</taxon>
        <taxon>Actinomycetes</taxon>
        <taxon>Micrococcales</taxon>
        <taxon>Microbacteriaceae</taxon>
        <taxon>Agromyces</taxon>
    </lineage>
</organism>
<keyword evidence="3 6" id="KW-0812">Transmembrane</keyword>